<reference evidence="5" key="1">
    <citation type="journal article" date="2022" name="bioRxiv">
        <title>Genomics of Preaxostyla Flagellates Illuminates Evolutionary Transitions and the Path Towards Mitochondrial Loss.</title>
        <authorList>
            <person name="Novak L.V.F."/>
            <person name="Treitli S.C."/>
            <person name="Pyrih J."/>
            <person name="Halakuc P."/>
            <person name="Pipaliya S.V."/>
            <person name="Vacek V."/>
            <person name="Brzon O."/>
            <person name="Soukal P."/>
            <person name="Eme L."/>
            <person name="Dacks J.B."/>
            <person name="Karnkowska A."/>
            <person name="Elias M."/>
            <person name="Hampl V."/>
        </authorList>
    </citation>
    <scope>NUCLEOTIDE SEQUENCE</scope>
    <source>
        <strain evidence="5">RCP-MX</strain>
    </source>
</reference>
<dbReference type="InterPro" id="IPR027417">
    <property type="entry name" value="P-loop_NTPase"/>
</dbReference>
<dbReference type="Proteomes" id="UP001141327">
    <property type="component" value="Unassembled WGS sequence"/>
</dbReference>
<evidence type="ECO:0000256" key="2">
    <source>
        <dbReference type="SAM" id="Phobius"/>
    </source>
</evidence>
<organism evidence="5 6">
    <name type="scientific">Paratrimastix pyriformis</name>
    <dbReference type="NCBI Taxonomy" id="342808"/>
    <lineage>
        <taxon>Eukaryota</taxon>
        <taxon>Metamonada</taxon>
        <taxon>Preaxostyla</taxon>
        <taxon>Paratrimastigidae</taxon>
        <taxon>Paratrimastix</taxon>
    </lineage>
</organism>
<feature type="region of interest" description="Disordered" evidence="1">
    <location>
        <begin position="850"/>
        <end position="919"/>
    </location>
</feature>
<feature type="compositionally biased region" description="Low complexity" evidence="1">
    <location>
        <begin position="733"/>
        <end position="748"/>
    </location>
</feature>
<name>A0ABQ8ULL2_9EUKA</name>
<evidence type="ECO:0000259" key="4">
    <source>
        <dbReference type="Pfam" id="PF13087"/>
    </source>
</evidence>
<feature type="domain" description="DNA2/NAM7 helicase-like C-terminal" evidence="4">
    <location>
        <begin position="1344"/>
        <end position="1433"/>
    </location>
</feature>
<keyword evidence="2" id="KW-1133">Transmembrane helix</keyword>
<feature type="transmembrane region" description="Helical" evidence="2">
    <location>
        <begin position="1694"/>
        <end position="1712"/>
    </location>
</feature>
<comment type="caution">
    <text evidence="5">The sequence shown here is derived from an EMBL/GenBank/DDBJ whole genome shotgun (WGS) entry which is preliminary data.</text>
</comment>
<evidence type="ECO:0000259" key="3">
    <source>
        <dbReference type="Pfam" id="PF13086"/>
    </source>
</evidence>
<dbReference type="InterPro" id="IPR047187">
    <property type="entry name" value="SF1_C_Upf1"/>
</dbReference>
<dbReference type="CDD" id="cd18808">
    <property type="entry name" value="SF1_C_Upf1"/>
    <property type="match status" value="1"/>
</dbReference>
<dbReference type="EMBL" id="JAPMOS010000025">
    <property type="protein sequence ID" value="KAJ4458836.1"/>
    <property type="molecule type" value="Genomic_DNA"/>
</dbReference>
<sequence>MLAALKSCAVRSAPFEKKRAVIAAFYRLLAPIDGVPFAESFFQKHPCEDPDLAVMLRVPTTFGASKFSSQLHLGFDPAEGTTWLKAADEHHYLTFLLDSLATDFKASPWQPLVHSIITLIDYSVRNHFKVWHLLKAPVRFDGHSSGQGKQEMLVCTLLGHIRALHPSLLNPGPGPSPPNESTLSLAARHATFLGHCVGRYDKAWLGPVIYPLTCESLLKPLVAHQPAGCRPVVQLALSHCGIHFEAVERGRTEEGFLFEGFVAPLMRAAQSLCGSEAHRGSEAVAAHYAALLRLMVDITGQPPTGRYLSWLLALWDCSASKEQPPAGGPPRPEPPVEAAALHLLWRGAQATHPAMRRLATGLALQLVINIDLVTPLPLCPAPHVSAYLHLPIPGRPFGAFLTRVAPAILGPATGPAGPLPPGATAHGRALGLDSPFPDELYIRDVCARNVYLPRLNLSFPSLTDMLARNLALAKAAFATDLWVTVRESLTAQTGRAPRNVRQVIRFGVAGYEQPDRPSSRGASSGPPRAICNLQLEGGPLLWTSPQTGHLSSPGKVVVLCHVAPAPPPGDGGRPGPALVTRLHCAALSAGREPIQVAGGLAGTMSPHTLLVIDDDGPAGERASPPATGSGSPDGGDDEEEDTPVREATLSANPEQGHWARVMLDPSLVACLPAPGAAAGPGRADREAEGLPYNRLVMLDPGLNAYTAQLGSLMAMLVAAQARQTAIDQLRCGGASSAASSGGRPGSSVPAPPPACPVAEWLEPFLTGHASPEAMGRMQSGRPAGTASRGPAPALAAPAGRVFLDGAMGPAGPLALLRALRVRAPAAGRETVLGPCRLAAESGSFEDECVLTWPSEQPGGGGTPPPAVSLSFGPPPPGHPLPPLPVGSSQPPSPRPAETGTGTTGADEGESRPTGSLPFGLTEAQQCGLLSALLGRLTLIVGPPGTGKTDLLAAIIRLLALNFAPANPAPKVLVVTDSNAALDQLAAMLVAPPAPIRPVFVLRLGGQSTCALAEGCTADAIALRRRHEHDALLAKLGALVGWPAGPSAEPGADGGPAAAPGSERLPADEATALVTKFLAAQADRRRGDVRPPGQPWTGATHWWPTWSVSCLRGAERDEALLAEAPVVLATCSGAAIRGDFIRGGRGGRAPIVWGAAICEEAGKIFESSLLPVLGLRPERVLMVGDERQLAPLVRDVGLRQATALDQPLFKRLQRLGCGPSRWTFRGAPALRPAPPRHLPAPAPAPICDLYRWRYPCLRDLLPQPQWAGALSGLVVGPSPPAEVAAPAGRAAQLLRGAPLRWTRTGAVWVDLCPAPNQGGGGRWGGVDCGRETNAQQQPWAPLGPAKITILSPYRAQVALIQHLLDLMAARLASPWAALRPREVATTDQFQGSQNNVVLLSLVQTGPMPSPHMRDERRITVATSRARSFLAILGRWATFSACPEWKAVQDHLQAPGGPLVVQPEGRPAIFLAFALFSSVLSAPLVAWSHSQNVFSEYNSKEIHETITADHLKQILALTMQRTQSASDRTPLFFFLEEQMRIQSFLESDSSISLVKEIFNAAPSAVAFPFIEESPRSFVELLRDSVSPLPAMSLVCVHAESPLCKEAASKLGLIPQSFDDMTVEDGSIVIVCMSRHMEDHGAMISRLSQQYPTMTAVYASNKLQAPAAPRVKATRPRSSNGLTPDTHYFPSSILQGVLFMIIFAGALLFFLWITISLQTPANFDGDAAPGQKQK</sequence>
<feature type="region of interest" description="Disordered" evidence="1">
    <location>
        <begin position="733"/>
        <end position="753"/>
    </location>
</feature>
<dbReference type="Pfam" id="PF13087">
    <property type="entry name" value="AAA_12"/>
    <property type="match status" value="1"/>
</dbReference>
<dbReference type="InterPro" id="IPR041679">
    <property type="entry name" value="DNA2/NAM7-like_C"/>
</dbReference>
<protein>
    <submittedName>
        <fullName evidence="5">ATP-dependent RNA helicase of the SFI superfamily</fullName>
    </submittedName>
</protein>
<dbReference type="PANTHER" id="PTHR10887:SF495">
    <property type="entry name" value="HELICASE SENATAXIN ISOFORM X1-RELATED"/>
    <property type="match status" value="1"/>
</dbReference>
<proteinExistence type="predicted"/>
<dbReference type="SUPFAM" id="SSF52540">
    <property type="entry name" value="P-loop containing nucleoside triphosphate hydrolases"/>
    <property type="match status" value="1"/>
</dbReference>
<dbReference type="GO" id="GO:0004386">
    <property type="term" value="F:helicase activity"/>
    <property type="evidence" value="ECO:0007669"/>
    <property type="project" value="UniProtKB-KW"/>
</dbReference>
<feature type="region of interest" description="Disordered" evidence="1">
    <location>
        <begin position="607"/>
        <end position="644"/>
    </location>
</feature>
<evidence type="ECO:0000313" key="6">
    <source>
        <dbReference type="Proteomes" id="UP001141327"/>
    </source>
</evidence>
<keyword evidence="5" id="KW-0347">Helicase</keyword>
<gene>
    <name evidence="5" type="ORF">PAPYR_5363</name>
</gene>
<accession>A0ABQ8ULL2</accession>
<feature type="compositionally biased region" description="Low complexity" evidence="1">
    <location>
        <begin position="896"/>
        <end position="905"/>
    </location>
</feature>
<feature type="compositionally biased region" description="Pro residues" evidence="1">
    <location>
        <begin position="862"/>
        <end position="894"/>
    </location>
</feature>
<keyword evidence="5" id="KW-0378">Hydrolase</keyword>
<dbReference type="Pfam" id="PF13086">
    <property type="entry name" value="AAA_11"/>
    <property type="match status" value="1"/>
</dbReference>
<keyword evidence="2" id="KW-0472">Membrane</keyword>
<dbReference type="InterPro" id="IPR045055">
    <property type="entry name" value="DNA2/NAM7-like"/>
</dbReference>
<keyword evidence="5" id="KW-0067">ATP-binding</keyword>
<dbReference type="Gene3D" id="3.40.50.300">
    <property type="entry name" value="P-loop containing nucleotide triphosphate hydrolases"/>
    <property type="match status" value="2"/>
</dbReference>
<feature type="region of interest" description="Disordered" evidence="1">
    <location>
        <begin position="770"/>
        <end position="792"/>
    </location>
</feature>
<keyword evidence="5" id="KW-0547">Nucleotide-binding</keyword>
<evidence type="ECO:0000256" key="1">
    <source>
        <dbReference type="SAM" id="MobiDB-lite"/>
    </source>
</evidence>
<dbReference type="InterPro" id="IPR041677">
    <property type="entry name" value="DNA2/NAM7_AAA_11"/>
</dbReference>
<evidence type="ECO:0000313" key="5">
    <source>
        <dbReference type="EMBL" id="KAJ4458836.1"/>
    </source>
</evidence>
<keyword evidence="2" id="KW-0812">Transmembrane</keyword>
<keyword evidence="6" id="KW-1185">Reference proteome</keyword>
<dbReference type="PANTHER" id="PTHR10887">
    <property type="entry name" value="DNA2/NAM7 HELICASE FAMILY"/>
    <property type="match status" value="1"/>
</dbReference>
<feature type="domain" description="DNA2/NAM7 helicase helicase" evidence="3">
    <location>
        <begin position="931"/>
        <end position="1005"/>
    </location>
</feature>